<accession>A0AAD9KTC8</accession>
<name>A0AAD9KTC8_RIDPI</name>
<proteinExistence type="predicted"/>
<dbReference type="Proteomes" id="UP001209878">
    <property type="component" value="Unassembled WGS sequence"/>
</dbReference>
<evidence type="ECO:0000313" key="2">
    <source>
        <dbReference type="Proteomes" id="UP001209878"/>
    </source>
</evidence>
<protein>
    <submittedName>
        <fullName evidence="1">Uncharacterized protein</fullName>
    </submittedName>
</protein>
<reference evidence="1" key="1">
    <citation type="journal article" date="2023" name="Mol. Biol. Evol.">
        <title>Third-Generation Sequencing Reveals the Adaptive Role of the Epigenome in Three Deep-Sea Polychaetes.</title>
        <authorList>
            <person name="Perez M."/>
            <person name="Aroh O."/>
            <person name="Sun Y."/>
            <person name="Lan Y."/>
            <person name="Juniper S.K."/>
            <person name="Young C.R."/>
            <person name="Angers B."/>
            <person name="Qian P.Y."/>
        </authorList>
    </citation>
    <scope>NUCLEOTIDE SEQUENCE</scope>
    <source>
        <strain evidence="1">R07B-5</strain>
    </source>
</reference>
<evidence type="ECO:0000313" key="1">
    <source>
        <dbReference type="EMBL" id="KAK2176945.1"/>
    </source>
</evidence>
<comment type="caution">
    <text evidence="1">The sequence shown here is derived from an EMBL/GenBank/DDBJ whole genome shotgun (WGS) entry which is preliminary data.</text>
</comment>
<gene>
    <name evidence="1" type="ORF">NP493_628g00011</name>
</gene>
<dbReference type="AlphaFoldDB" id="A0AAD9KTC8"/>
<organism evidence="1 2">
    <name type="scientific">Ridgeia piscesae</name>
    <name type="common">Tubeworm</name>
    <dbReference type="NCBI Taxonomy" id="27915"/>
    <lineage>
        <taxon>Eukaryota</taxon>
        <taxon>Metazoa</taxon>
        <taxon>Spiralia</taxon>
        <taxon>Lophotrochozoa</taxon>
        <taxon>Annelida</taxon>
        <taxon>Polychaeta</taxon>
        <taxon>Sedentaria</taxon>
        <taxon>Canalipalpata</taxon>
        <taxon>Sabellida</taxon>
        <taxon>Siboglinidae</taxon>
        <taxon>Ridgeia</taxon>
    </lineage>
</organism>
<sequence>MDKRDMSCTTLTGGIAEGLCGILVKEDGPFAECIRRMVSSIFNKSSYGTDCICTCANSYCRSYQSTYADRVAGIKKASHWRHLL</sequence>
<keyword evidence="2" id="KW-1185">Reference proteome</keyword>
<dbReference type="EMBL" id="JAODUO010000628">
    <property type="protein sequence ID" value="KAK2176945.1"/>
    <property type="molecule type" value="Genomic_DNA"/>
</dbReference>